<dbReference type="PANTHER" id="PTHR34700">
    <property type="entry name" value="POTASSIUM BINDING PROTEIN KBP"/>
    <property type="match status" value="1"/>
</dbReference>
<organism evidence="3 4">
    <name type="scientific">Brooklawnia propionicigenes</name>
    <dbReference type="NCBI Taxonomy" id="3041175"/>
    <lineage>
        <taxon>Bacteria</taxon>
        <taxon>Bacillati</taxon>
        <taxon>Actinomycetota</taxon>
        <taxon>Actinomycetes</taxon>
        <taxon>Propionibacteriales</taxon>
        <taxon>Propionibacteriaceae</taxon>
        <taxon>Brooklawnia</taxon>
    </lineage>
</organism>
<dbReference type="CDD" id="cd00118">
    <property type="entry name" value="LysM"/>
    <property type="match status" value="2"/>
</dbReference>
<dbReference type="InterPro" id="IPR011990">
    <property type="entry name" value="TPR-like_helical_dom_sf"/>
</dbReference>
<evidence type="ECO:0000256" key="1">
    <source>
        <dbReference type="SAM" id="Phobius"/>
    </source>
</evidence>
<dbReference type="Pfam" id="PF01476">
    <property type="entry name" value="LysM"/>
    <property type="match status" value="2"/>
</dbReference>
<sequence>MLTVVIGGAWGLVTVGRLDTIRTTSWSEILTRPDDGALLLGIITIVGWIAWSTATLSFVSEALAAATRQRCRLRFPGSEVLAPVSTVLVAAVLGLIASQPVGAAPHQIAPAAPVAAQPEAAPPQIVRMGAAPAQAPDDATGRSAAPNARTHLVQAGDDLWSLAEQYYQDGALWREIAAANDTLLLVSTDHLEPGMLLVIPDLAGRDDEPSVIVQSGQTLSELASEHLGDAGHWPELAAANPGLVTDPDVIDIGWRLKLPTPADLDTRTAQAPAADPQIDTTPLNLEPCPIPPVGQNQPGESAAADQAGPQMTVAALGAGAITALAGLFFLRRRQQLAKRPLGHALPALGPDARTASIALAHAASTLPAVPAVAGEPGERGETEIALGLVQDSSAATPGGEFYCDIEGEQVTWLHGDEEAALSMATAMAFALAADPLTRVIVAGPAFGWLADLDEPRLEVYPSVDQACHRLGNLADQRAANREEDVSLGQLRADPLLSEAWSPIVVILDAMPTRLPRRLAGLGLSLIICAGDRRPADGSAAIHLEAGRAVHLPTGETFTPHLVGAPARRALSEIFEVAAATDYPPAPWWATYETAGLPVVLPTAIKPGSVEGGTVSSIAETEHPVVKLLGTIELIGARGAPPPRAMKQCVEYCAWLLENPGGTAMMMSDDLMVAEATRRSNMSRLRGWLGVDAHGGAYLPDAYSGRITLHAGITSDWEQLQALIGGGVNRVANASLVHALELVRGAPLADAAPGQWHWAEQLRHDMIATISDIAVVLARRALKAGDLDSAQWAIEKGLAVGSEDEQFAATQIQLAHLQGDDALADRLVMQLTRRTRTLGIDLSEETVTLLQEVVEGRVRLRRA</sequence>
<dbReference type="InterPro" id="IPR052196">
    <property type="entry name" value="Bact_Kbp"/>
</dbReference>
<dbReference type="Gene3D" id="1.25.40.10">
    <property type="entry name" value="Tetratricopeptide repeat domain"/>
    <property type="match status" value="1"/>
</dbReference>
<feature type="domain" description="LysM" evidence="2">
    <location>
        <begin position="209"/>
        <end position="258"/>
    </location>
</feature>
<dbReference type="SUPFAM" id="SSF54106">
    <property type="entry name" value="LysM domain"/>
    <property type="match status" value="1"/>
</dbReference>
<accession>A0AAN0KHY3</accession>
<evidence type="ECO:0000313" key="4">
    <source>
        <dbReference type="Proteomes" id="UP001431656"/>
    </source>
</evidence>
<gene>
    <name evidence="3" type="ORF">brsh051_13510</name>
</gene>
<dbReference type="InterPro" id="IPR018392">
    <property type="entry name" value="LysM"/>
</dbReference>
<protein>
    <recommendedName>
        <fullName evidence="2">LysM domain-containing protein</fullName>
    </recommendedName>
</protein>
<feature type="transmembrane region" description="Helical" evidence="1">
    <location>
        <begin position="80"/>
        <end position="97"/>
    </location>
</feature>
<reference evidence="3" key="1">
    <citation type="journal article" date="2024" name="Int. J. Syst. Evol. Microbiol.">
        <title>Brooklawnia propionicigenes sp. nov., a facultatively anaerobic, propionate-producing bacterium isolated from a methanogenic reactor treating waste from cattle farms.</title>
        <authorList>
            <person name="Akita Y."/>
            <person name="Ueki A."/>
            <person name="Tonouchi A."/>
            <person name="Sugawara Y."/>
            <person name="Honma S."/>
            <person name="Kaku N."/>
            <person name="Ueki K."/>
        </authorList>
    </citation>
    <scope>NUCLEOTIDE SEQUENCE</scope>
    <source>
        <strain evidence="3">SH051</strain>
    </source>
</reference>
<proteinExistence type="predicted"/>
<feature type="transmembrane region" description="Helical" evidence="1">
    <location>
        <begin position="37"/>
        <end position="59"/>
    </location>
</feature>
<dbReference type="SMART" id="SM01043">
    <property type="entry name" value="BTAD"/>
    <property type="match status" value="1"/>
</dbReference>
<evidence type="ECO:0000259" key="2">
    <source>
        <dbReference type="PROSITE" id="PS51782"/>
    </source>
</evidence>
<dbReference type="PROSITE" id="PS51782">
    <property type="entry name" value="LYSM"/>
    <property type="match status" value="2"/>
</dbReference>
<name>A0AAN0KHY3_9ACTN</name>
<dbReference type="Gene3D" id="3.10.350.10">
    <property type="entry name" value="LysM domain"/>
    <property type="match status" value="2"/>
</dbReference>
<dbReference type="EMBL" id="AP028056">
    <property type="protein sequence ID" value="BEH02070.1"/>
    <property type="molecule type" value="Genomic_DNA"/>
</dbReference>
<keyword evidence="1" id="KW-0812">Transmembrane</keyword>
<feature type="domain" description="LysM" evidence="2">
    <location>
        <begin position="149"/>
        <end position="199"/>
    </location>
</feature>
<keyword evidence="4" id="KW-1185">Reference proteome</keyword>
<dbReference type="KEGG" id="broo:brsh051_13510"/>
<keyword evidence="1" id="KW-1133">Transmembrane helix</keyword>
<dbReference type="AlphaFoldDB" id="A0AAN0KHY3"/>
<dbReference type="Proteomes" id="UP001431656">
    <property type="component" value="Chromosome"/>
</dbReference>
<dbReference type="InterPro" id="IPR036779">
    <property type="entry name" value="LysM_dom_sf"/>
</dbReference>
<evidence type="ECO:0000313" key="3">
    <source>
        <dbReference type="EMBL" id="BEH02070.1"/>
    </source>
</evidence>
<dbReference type="InterPro" id="IPR005158">
    <property type="entry name" value="BTAD"/>
</dbReference>
<keyword evidence="1" id="KW-0472">Membrane</keyword>
<dbReference type="SMART" id="SM00257">
    <property type="entry name" value="LysM"/>
    <property type="match status" value="2"/>
</dbReference>
<dbReference type="PANTHER" id="PTHR34700:SF4">
    <property type="entry name" value="PHAGE-LIKE ELEMENT PBSX PROTEIN XKDP"/>
    <property type="match status" value="1"/>
</dbReference>